<organism evidence="2 3">
    <name type="scientific">Lentinula aciculospora</name>
    <dbReference type="NCBI Taxonomy" id="153920"/>
    <lineage>
        <taxon>Eukaryota</taxon>
        <taxon>Fungi</taxon>
        <taxon>Dikarya</taxon>
        <taxon>Basidiomycota</taxon>
        <taxon>Agaricomycotina</taxon>
        <taxon>Agaricomycetes</taxon>
        <taxon>Agaricomycetidae</taxon>
        <taxon>Agaricales</taxon>
        <taxon>Marasmiineae</taxon>
        <taxon>Omphalotaceae</taxon>
        <taxon>Lentinula</taxon>
    </lineage>
</organism>
<evidence type="ECO:0000259" key="1">
    <source>
        <dbReference type="Pfam" id="PF25597"/>
    </source>
</evidence>
<proteinExistence type="predicted"/>
<reference evidence="2" key="1">
    <citation type="submission" date="2022-08" db="EMBL/GenBank/DDBJ databases">
        <title>A Global Phylogenomic Analysis of the Shiitake Genus Lentinula.</title>
        <authorList>
            <consortium name="DOE Joint Genome Institute"/>
            <person name="Sierra-Patev S."/>
            <person name="Min B."/>
            <person name="Naranjo-Ortiz M."/>
            <person name="Looney B."/>
            <person name="Konkel Z."/>
            <person name="Slot J.C."/>
            <person name="Sakamoto Y."/>
            <person name="Steenwyk J.L."/>
            <person name="Rokas A."/>
            <person name="Carro J."/>
            <person name="Camarero S."/>
            <person name="Ferreira P."/>
            <person name="Molpeceres G."/>
            <person name="Ruiz-Duenas F.J."/>
            <person name="Serrano A."/>
            <person name="Henrissat B."/>
            <person name="Drula E."/>
            <person name="Hughes K.W."/>
            <person name="Mata J.L."/>
            <person name="Ishikawa N.K."/>
            <person name="Vargas-Isla R."/>
            <person name="Ushijima S."/>
            <person name="Smith C.A."/>
            <person name="Ahrendt S."/>
            <person name="Andreopoulos W."/>
            <person name="He G."/>
            <person name="Labutti K."/>
            <person name="Lipzen A."/>
            <person name="Ng V."/>
            <person name="Riley R."/>
            <person name="Sandor L."/>
            <person name="Barry K."/>
            <person name="Martinez A.T."/>
            <person name="Xiao Y."/>
            <person name="Gibbons J.G."/>
            <person name="Terashima K."/>
            <person name="Grigoriev I.V."/>
            <person name="Hibbett D.S."/>
        </authorList>
    </citation>
    <scope>NUCLEOTIDE SEQUENCE</scope>
    <source>
        <strain evidence="2">JLM2183</strain>
    </source>
</reference>
<dbReference type="OrthoDB" id="3114818at2759"/>
<dbReference type="Pfam" id="PF25597">
    <property type="entry name" value="SH3_retrovirus"/>
    <property type="match status" value="1"/>
</dbReference>
<gene>
    <name evidence="2" type="ORF">J3R30DRAFT_3539188</name>
</gene>
<sequence>MKVLSKLEEKSIKCQFVGYNAPGIHHCKVVGSDEVIRSHDTVFEEGRGSSETYPHLP</sequence>
<evidence type="ECO:0000313" key="3">
    <source>
        <dbReference type="Proteomes" id="UP001150266"/>
    </source>
</evidence>
<accession>A0A9W8ZYD8</accession>
<dbReference type="InterPro" id="IPR057670">
    <property type="entry name" value="SH3_retrovirus"/>
</dbReference>
<keyword evidence="3" id="KW-1185">Reference proteome</keyword>
<evidence type="ECO:0000313" key="2">
    <source>
        <dbReference type="EMBL" id="KAJ4470156.1"/>
    </source>
</evidence>
<feature type="domain" description="Retroviral polymerase SH3-like" evidence="1">
    <location>
        <begin position="5"/>
        <end position="49"/>
    </location>
</feature>
<comment type="caution">
    <text evidence="2">The sequence shown here is derived from an EMBL/GenBank/DDBJ whole genome shotgun (WGS) entry which is preliminary data.</text>
</comment>
<name>A0A9W8ZYD8_9AGAR</name>
<dbReference type="AlphaFoldDB" id="A0A9W8ZYD8"/>
<protein>
    <recommendedName>
        <fullName evidence="1">Retroviral polymerase SH3-like domain-containing protein</fullName>
    </recommendedName>
</protein>
<dbReference type="Proteomes" id="UP001150266">
    <property type="component" value="Unassembled WGS sequence"/>
</dbReference>
<dbReference type="EMBL" id="JAOTPV010000027">
    <property type="protein sequence ID" value="KAJ4470156.1"/>
    <property type="molecule type" value="Genomic_DNA"/>
</dbReference>